<accession>G9YIS9</accession>
<proteinExistence type="predicted"/>
<gene>
    <name evidence="1" type="ORF">HMPREF0080_01573</name>
</gene>
<name>G9YIS9_9FIRM</name>
<dbReference type="Proteomes" id="UP000005481">
    <property type="component" value="Unassembled WGS sequence"/>
</dbReference>
<protein>
    <submittedName>
        <fullName evidence="1">Uncharacterized protein</fullName>
    </submittedName>
</protein>
<dbReference type="HOGENOM" id="CLU_3163945_0_0_9"/>
<organism evidence="1 2">
    <name type="scientific">Anaeroglobus geminatus F0357</name>
    <dbReference type="NCBI Taxonomy" id="861450"/>
    <lineage>
        <taxon>Bacteria</taxon>
        <taxon>Bacillati</taxon>
        <taxon>Bacillota</taxon>
        <taxon>Negativicutes</taxon>
        <taxon>Veillonellales</taxon>
        <taxon>Veillonellaceae</taxon>
        <taxon>Anaeroglobus</taxon>
    </lineage>
</organism>
<evidence type="ECO:0000313" key="2">
    <source>
        <dbReference type="Proteomes" id="UP000005481"/>
    </source>
</evidence>
<dbReference type="AlphaFoldDB" id="G9YIS9"/>
<keyword evidence="2" id="KW-1185">Reference proteome</keyword>
<sequence>MICLMAIFFWRNSAPSLALYQIGIAVTCMYIMIHMRGQDWYVFNFID</sequence>
<dbReference type="EMBL" id="AGCJ01000069">
    <property type="protein sequence ID" value="EHM39378.1"/>
    <property type="molecule type" value="Genomic_DNA"/>
</dbReference>
<dbReference type="STRING" id="861450.HMPREF0080_01573"/>
<reference evidence="1 2" key="1">
    <citation type="submission" date="2011-08" db="EMBL/GenBank/DDBJ databases">
        <authorList>
            <person name="Weinstock G."/>
            <person name="Sodergren E."/>
            <person name="Clifton S."/>
            <person name="Fulton L."/>
            <person name="Fulton B."/>
            <person name="Courtney L."/>
            <person name="Fronick C."/>
            <person name="Harrison M."/>
            <person name="Strong C."/>
            <person name="Farmer C."/>
            <person name="Delahaunty K."/>
            <person name="Markovic C."/>
            <person name="Hall O."/>
            <person name="Minx P."/>
            <person name="Tomlinson C."/>
            <person name="Mitreva M."/>
            <person name="Hou S."/>
            <person name="Chen J."/>
            <person name="Wollam A."/>
            <person name="Pepin K.H."/>
            <person name="Johnson M."/>
            <person name="Bhonagiri V."/>
            <person name="Zhang X."/>
            <person name="Suruliraj S."/>
            <person name="Warren W."/>
            <person name="Chinwalla A."/>
            <person name="Mardis E.R."/>
            <person name="Wilson R.K."/>
        </authorList>
    </citation>
    <scope>NUCLEOTIDE SEQUENCE [LARGE SCALE GENOMIC DNA]</scope>
    <source>
        <strain evidence="1 2">F0357</strain>
    </source>
</reference>
<evidence type="ECO:0000313" key="1">
    <source>
        <dbReference type="EMBL" id="EHM39378.1"/>
    </source>
</evidence>
<comment type="caution">
    <text evidence="1">The sequence shown here is derived from an EMBL/GenBank/DDBJ whole genome shotgun (WGS) entry which is preliminary data.</text>
</comment>